<dbReference type="InterPro" id="IPR029044">
    <property type="entry name" value="Nucleotide-diphossugar_trans"/>
</dbReference>
<dbReference type="Pfam" id="PF00483">
    <property type="entry name" value="NTP_transferase"/>
    <property type="match status" value="1"/>
</dbReference>
<dbReference type="GO" id="GO:0016853">
    <property type="term" value="F:isomerase activity"/>
    <property type="evidence" value="ECO:0007669"/>
    <property type="project" value="UniProtKB-KW"/>
</dbReference>
<dbReference type="SUPFAM" id="SSF53448">
    <property type="entry name" value="Nucleotide-diphospho-sugar transferases"/>
    <property type="match status" value="1"/>
</dbReference>
<evidence type="ECO:0000313" key="3">
    <source>
        <dbReference type="EMBL" id="PJE76328.1"/>
    </source>
</evidence>
<accession>A0A2M8LFW6</accession>
<dbReference type="EC" id="2.7.7.13" evidence="3"/>
<dbReference type="Proteomes" id="UP000231152">
    <property type="component" value="Unassembled WGS sequence"/>
</dbReference>
<feature type="domain" description="MannoseP isomerase/GMP-like beta-helix" evidence="2">
    <location>
        <begin position="286"/>
        <end position="338"/>
    </location>
</feature>
<dbReference type="InterPro" id="IPR049577">
    <property type="entry name" value="GMPP_N"/>
</dbReference>
<dbReference type="InterPro" id="IPR054566">
    <property type="entry name" value="ManC/GMP-like_b-helix"/>
</dbReference>
<dbReference type="InterPro" id="IPR051161">
    <property type="entry name" value="Mannose-6P_isomerase_type2"/>
</dbReference>
<dbReference type="Gene3D" id="3.90.550.10">
    <property type="entry name" value="Spore Coat Polysaccharide Biosynthesis Protein SpsA, Chain A"/>
    <property type="match status" value="1"/>
</dbReference>
<dbReference type="InterPro" id="IPR005835">
    <property type="entry name" value="NTP_transferase_dom"/>
</dbReference>
<dbReference type="CDD" id="cd02509">
    <property type="entry name" value="GDP-M1P_Guanylyltransferase"/>
    <property type="match status" value="1"/>
</dbReference>
<protein>
    <submittedName>
        <fullName evidence="3">Mannose-1-phosphate guanylyltransferase/mannose-6-phosphate isomerase</fullName>
        <ecNumber evidence="3">2.7.7.13</ecNumber>
    </submittedName>
</protein>
<dbReference type="Pfam" id="PF22640">
    <property type="entry name" value="ManC_GMP_beta-helix"/>
    <property type="match status" value="1"/>
</dbReference>
<name>A0A2M8LFW6_9BACT</name>
<dbReference type="GO" id="GO:0004475">
    <property type="term" value="F:mannose-1-phosphate guanylyltransferase (GTP) activity"/>
    <property type="evidence" value="ECO:0007669"/>
    <property type="project" value="UniProtKB-EC"/>
</dbReference>
<reference evidence="3 4" key="1">
    <citation type="submission" date="2017-09" db="EMBL/GenBank/DDBJ databases">
        <title>Depth-based differentiation of microbial function through sediment-hosted aquifers and enrichment of novel symbionts in the deep terrestrial subsurface.</title>
        <authorList>
            <person name="Probst A.J."/>
            <person name="Ladd B."/>
            <person name="Jarett J.K."/>
            <person name="Geller-Mcgrath D.E."/>
            <person name="Sieber C.M."/>
            <person name="Emerson J.B."/>
            <person name="Anantharaman K."/>
            <person name="Thomas B.C."/>
            <person name="Malmstrom R."/>
            <person name="Stieglmeier M."/>
            <person name="Klingl A."/>
            <person name="Woyke T."/>
            <person name="Ryan C.M."/>
            <person name="Banfield J.F."/>
        </authorList>
    </citation>
    <scope>NUCLEOTIDE SEQUENCE [LARGE SCALE GENOMIC DNA]</scope>
    <source>
        <strain evidence="3">CG10_big_fil_rev_8_21_14_0_10_48_11</strain>
    </source>
</reference>
<dbReference type="PANTHER" id="PTHR46390">
    <property type="entry name" value="MANNOSE-1-PHOSPHATE GUANYLYLTRANSFERASE"/>
    <property type="match status" value="1"/>
</dbReference>
<comment type="caution">
    <text evidence="3">The sequence shown here is derived from an EMBL/GenBank/DDBJ whole genome shotgun (WGS) entry which is preliminary data.</text>
</comment>
<keyword evidence="3" id="KW-0548">Nucleotidyltransferase</keyword>
<keyword evidence="3" id="KW-0808">Transferase</keyword>
<dbReference type="AlphaFoldDB" id="A0A2M8LFW6"/>
<dbReference type="PANTHER" id="PTHR46390:SF1">
    <property type="entry name" value="MANNOSE-1-PHOSPHATE GUANYLYLTRANSFERASE"/>
    <property type="match status" value="1"/>
</dbReference>
<evidence type="ECO:0000313" key="4">
    <source>
        <dbReference type="Proteomes" id="UP000231152"/>
    </source>
</evidence>
<organism evidence="3 4">
    <name type="scientific">Candidatus Uhrbacteria bacterium CG10_big_fil_rev_8_21_14_0_10_48_11</name>
    <dbReference type="NCBI Taxonomy" id="1975037"/>
    <lineage>
        <taxon>Bacteria</taxon>
        <taxon>Candidatus Uhriibacteriota</taxon>
    </lineage>
</organism>
<keyword evidence="3" id="KW-0413">Isomerase</keyword>
<evidence type="ECO:0000259" key="1">
    <source>
        <dbReference type="Pfam" id="PF00483"/>
    </source>
</evidence>
<evidence type="ECO:0000259" key="2">
    <source>
        <dbReference type="Pfam" id="PF22640"/>
    </source>
</evidence>
<dbReference type="EMBL" id="PFET01000001">
    <property type="protein sequence ID" value="PJE76328.1"/>
    <property type="molecule type" value="Genomic_DNA"/>
</dbReference>
<dbReference type="GO" id="GO:0009298">
    <property type="term" value="P:GDP-mannose biosynthetic process"/>
    <property type="evidence" value="ECO:0007669"/>
    <property type="project" value="TreeGrafter"/>
</dbReference>
<dbReference type="SUPFAM" id="SSF159283">
    <property type="entry name" value="Guanosine diphospho-D-mannose pyrophosphorylase/mannose-6-phosphate isomerase linker domain"/>
    <property type="match status" value="1"/>
</dbReference>
<proteinExistence type="predicted"/>
<feature type="domain" description="Nucleotidyl transferase" evidence="1">
    <location>
        <begin position="4"/>
        <end position="277"/>
    </location>
</feature>
<gene>
    <name evidence="3" type="primary">cpsB</name>
    <name evidence="3" type="ORF">COV04_00440</name>
</gene>
<sequence>MNVLILAGGQGTRLWPLSRKGKPKQLQPLFSERSLLQQTVERALLFAPPEKIFIVVSNEFQLSEVRQQLPMLIPEQVLREPAPKNTAAAIAFGAATIRGQQPDQNEAIAVLAADHLIGNPELLAETLSLGELFLETHPDYLLTIGITPTYPETGYGYIEQADELAQHIFAVRAFKEKPDAKTAATYLKRGDYHWNGSIFLWKADAILRRLEAAHPAYAAIIKAIIEGDNPDTAYLDAPVLSIDYAVLEQEKLLAVIPTALDWIDIGHWQAVRDSQQKQKGDNVVTGKHVGVNTTNSLIMNTTGRLIATAGLDDLIIVDTPDALLICRADQAQEVKKIVALIEEEENQTLT</sequence>